<keyword evidence="1" id="KW-0472">Membrane</keyword>
<dbReference type="EMBL" id="JAATNW010000002">
    <property type="protein sequence ID" value="NMH59131.1"/>
    <property type="molecule type" value="Genomic_DNA"/>
</dbReference>
<protein>
    <submittedName>
        <fullName evidence="2">PepSY domain-containing protein</fullName>
    </submittedName>
</protein>
<evidence type="ECO:0000256" key="1">
    <source>
        <dbReference type="SAM" id="Phobius"/>
    </source>
</evidence>
<dbReference type="Proteomes" id="UP000709336">
    <property type="component" value="Unassembled WGS sequence"/>
</dbReference>
<accession>A0ABX1R0J0</accession>
<keyword evidence="3" id="KW-1185">Reference proteome</keyword>
<dbReference type="InterPro" id="IPR005625">
    <property type="entry name" value="PepSY-ass_TM"/>
</dbReference>
<proteinExistence type="predicted"/>
<reference evidence="2 3" key="1">
    <citation type="submission" date="2020-03" db="EMBL/GenBank/DDBJ databases">
        <title>Alteromonas ponticola sp. nov., isolated from seawater.</title>
        <authorList>
            <person name="Yoon J.-H."/>
            <person name="Kim Y.-O."/>
        </authorList>
    </citation>
    <scope>NUCLEOTIDE SEQUENCE [LARGE SCALE GENOMIC DNA]</scope>
    <source>
        <strain evidence="2 3">MYP5</strain>
    </source>
</reference>
<dbReference type="PANTHER" id="PTHR34219:SF3">
    <property type="entry name" value="BLL7967 PROTEIN"/>
    <property type="match status" value="1"/>
</dbReference>
<name>A0ABX1R0J0_9ALTE</name>
<dbReference type="PANTHER" id="PTHR34219">
    <property type="entry name" value="IRON-REGULATED INNER MEMBRANE PROTEIN-RELATED"/>
    <property type="match status" value="1"/>
</dbReference>
<comment type="caution">
    <text evidence="2">The sequence shown here is derived from an EMBL/GenBank/DDBJ whole genome shotgun (WGS) entry which is preliminary data.</text>
</comment>
<feature type="transmembrane region" description="Helical" evidence="1">
    <location>
        <begin position="186"/>
        <end position="205"/>
    </location>
</feature>
<evidence type="ECO:0000313" key="2">
    <source>
        <dbReference type="EMBL" id="NMH59131.1"/>
    </source>
</evidence>
<keyword evidence="1" id="KW-0812">Transmembrane</keyword>
<gene>
    <name evidence="2" type="ORF">HCJ96_03730</name>
</gene>
<feature type="transmembrane region" description="Helical" evidence="1">
    <location>
        <begin position="132"/>
        <end position="152"/>
    </location>
</feature>
<feature type="transmembrane region" description="Helical" evidence="1">
    <location>
        <begin position="12"/>
        <end position="36"/>
    </location>
</feature>
<evidence type="ECO:0000313" key="3">
    <source>
        <dbReference type="Proteomes" id="UP000709336"/>
    </source>
</evidence>
<organism evidence="2 3">
    <name type="scientific">Alteromonas ponticola</name>
    <dbReference type="NCBI Taxonomy" id="2720613"/>
    <lineage>
        <taxon>Bacteria</taxon>
        <taxon>Pseudomonadati</taxon>
        <taxon>Pseudomonadota</taxon>
        <taxon>Gammaproteobacteria</taxon>
        <taxon>Alteromonadales</taxon>
        <taxon>Alteromonadaceae</taxon>
        <taxon>Alteromonas/Salinimonas group</taxon>
        <taxon>Alteromonas</taxon>
    </lineage>
</organism>
<sequence>MPKIIARLNQSFHTWLGLLLSLWMLLMAITGTTLYFKSELLQWLYPALHQDAPLAQREVASILDSLILKQVDAYAYMPTDDAPWLEIVDSEKTHWYYTHQGMVLERPLNSDYISLFVSLHHDLMLGETGKNLLGILGLASLLLVVTGVIRWWPRHRISARLFKIHWFSLRSRKGLQTLGELHKVSAVLLFVPIVLVLTTGTAMIYSSPVKSLLVALLPQQGNQPTVSATHISYDNWQDKFTAASELLDGASPRLVYLSANKLRLKHDTEWHPNGRNYVSFSSAGKITAAENVSETSLGNQLSHTIYPLHVAAVGGTAFLFLATLTGLTLILIPVTGIMYWCKRRQYQVKR</sequence>
<keyword evidence="1" id="KW-1133">Transmembrane helix</keyword>
<dbReference type="RefSeq" id="WP_169209702.1">
    <property type="nucleotide sequence ID" value="NZ_JAATNW010000002.1"/>
</dbReference>
<dbReference type="Pfam" id="PF03929">
    <property type="entry name" value="PepSY_TM"/>
    <property type="match status" value="1"/>
</dbReference>
<feature type="transmembrane region" description="Helical" evidence="1">
    <location>
        <begin position="317"/>
        <end position="341"/>
    </location>
</feature>